<evidence type="ECO:0000256" key="2">
    <source>
        <dbReference type="ARBA" id="ARBA00005594"/>
    </source>
</evidence>
<dbReference type="PANTHER" id="PTHR10890:SF3">
    <property type="entry name" value="CYSTEINE--TRNA LIGASE, CYTOPLASMIC"/>
    <property type="match status" value="1"/>
</dbReference>
<dbReference type="InterPro" id="IPR015803">
    <property type="entry name" value="Cys-tRNA-ligase"/>
</dbReference>
<evidence type="ECO:0000256" key="4">
    <source>
        <dbReference type="ARBA" id="ARBA00022490"/>
    </source>
</evidence>
<feature type="binding site" evidence="12">
    <location>
        <position position="325"/>
    </location>
    <ligand>
        <name>ATP</name>
        <dbReference type="ChEBI" id="CHEBI:30616"/>
    </ligand>
</feature>
<dbReference type="Proteomes" id="UP000199656">
    <property type="component" value="Unassembled WGS sequence"/>
</dbReference>
<dbReference type="InterPro" id="IPR024909">
    <property type="entry name" value="Cys-tRNA/MSH_ligase"/>
</dbReference>
<comment type="catalytic activity">
    <reaction evidence="12">
        <text>tRNA(Cys) + L-cysteine + ATP = L-cysteinyl-tRNA(Cys) + AMP + diphosphate</text>
        <dbReference type="Rhea" id="RHEA:17773"/>
        <dbReference type="Rhea" id="RHEA-COMP:9661"/>
        <dbReference type="Rhea" id="RHEA-COMP:9679"/>
        <dbReference type="ChEBI" id="CHEBI:30616"/>
        <dbReference type="ChEBI" id="CHEBI:33019"/>
        <dbReference type="ChEBI" id="CHEBI:35235"/>
        <dbReference type="ChEBI" id="CHEBI:78442"/>
        <dbReference type="ChEBI" id="CHEBI:78517"/>
        <dbReference type="ChEBI" id="CHEBI:456215"/>
        <dbReference type="EC" id="6.1.1.16"/>
    </reaction>
</comment>
<comment type="caution">
    <text evidence="12">Lacks conserved residue(s) required for the propagation of feature annotation.</text>
</comment>
<evidence type="ECO:0000256" key="9">
    <source>
        <dbReference type="ARBA" id="ARBA00022840"/>
    </source>
</evidence>
<accession>A0A1H4GJV8</accession>
<feature type="binding site" evidence="12">
    <location>
        <position position="294"/>
    </location>
    <ligand>
        <name>Zn(2+)</name>
        <dbReference type="ChEBI" id="CHEBI:29105"/>
    </ligand>
</feature>
<keyword evidence="7 12" id="KW-0547">Nucleotide-binding</keyword>
<dbReference type="Pfam" id="PF01406">
    <property type="entry name" value="tRNA-synt_1e"/>
    <property type="match status" value="1"/>
</dbReference>
<comment type="cofactor">
    <cofactor evidence="12">
        <name>Zn(2+)</name>
        <dbReference type="ChEBI" id="CHEBI:29105"/>
    </cofactor>
    <text evidence="12">Binds 1 zinc ion per subunit.</text>
</comment>
<keyword evidence="9 12" id="KW-0067">ATP-binding</keyword>
<keyword evidence="8 12" id="KW-0862">Zinc</keyword>
<dbReference type="STRING" id="408074.SAMN05660909_05366"/>
<evidence type="ECO:0000256" key="3">
    <source>
        <dbReference type="ARBA" id="ARBA00011245"/>
    </source>
</evidence>
<dbReference type="PRINTS" id="PR00983">
    <property type="entry name" value="TRNASYNTHCYS"/>
</dbReference>
<organism evidence="14 15">
    <name type="scientific">Chitinophaga terrae</name>
    <name type="common">ex Kim and Jung 2007</name>
    <dbReference type="NCBI Taxonomy" id="408074"/>
    <lineage>
        <taxon>Bacteria</taxon>
        <taxon>Pseudomonadati</taxon>
        <taxon>Bacteroidota</taxon>
        <taxon>Chitinophagia</taxon>
        <taxon>Chitinophagales</taxon>
        <taxon>Chitinophagaceae</taxon>
        <taxon>Chitinophaga</taxon>
    </lineage>
</organism>
<keyword evidence="4 12" id="KW-0963">Cytoplasm</keyword>
<dbReference type="InterPro" id="IPR009080">
    <property type="entry name" value="tRNAsynth_Ia_anticodon-bd"/>
</dbReference>
<dbReference type="Gene3D" id="3.40.50.620">
    <property type="entry name" value="HUPs"/>
    <property type="match status" value="1"/>
</dbReference>
<feature type="binding site" evidence="12">
    <location>
        <position position="290"/>
    </location>
    <ligand>
        <name>Zn(2+)</name>
        <dbReference type="ChEBI" id="CHEBI:29105"/>
    </ligand>
</feature>
<keyword evidence="6 12" id="KW-0479">Metal-binding</keyword>
<keyword evidence="15" id="KW-1185">Reference proteome</keyword>
<name>A0A1H4GJV8_9BACT</name>
<comment type="subcellular location">
    <subcellularLocation>
        <location evidence="1 12">Cytoplasm</location>
    </subcellularLocation>
</comment>
<evidence type="ECO:0000256" key="5">
    <source>
        <dbReference type="ARBA" id="ARBA00022598"/>
    </source>
</evidence>
<evidence type="ECO:0000313" key="14">
    <source>
        <dbReference type="EMBL" id="SEB09148.1"/>
    </source>
</evidence>
<protein>
    <recommendedName>
        <fullName evidence="12">Cysteine--tRNA ligase</fullName>
        <ecNumber evidence="12">6.1.1.16</ecNumber>
    </recommendedName>
    <alternativeName>
        <fullName evidence="12">Cysteinyl-tRNA synthetase</fullName>
        <shortName evidence="12">CysRS</shortName>
    </alternativeName>
</protein>
<feature type="binding site" evidence="12">
    <location>
        <position position="265"/>
    </location>
    <ligand>
        <name>Zn(2+)</name>
        <dbReference type="ChEBI" id="CHEBI:29105"/>
    </ligand>
</feature>
<feature type="short sequence motif" description="'HIGH' region" evidence="12">
    <location>
        <begin position="72"/>
        <end position="82"/>
    </location>
</feature>
<reference evidence="15" key="1">
    <citation type="submission" date="2016-10" db="EMBL/GenBank/DDBJ databases">
        <authorList>
            <person name="Varghese N."/>
            <person name="Submissions S."/>
        </authorList>
    </citation>
    <scope>NUCLEOTIDE SEQUENCE [LARGE SCALE GENOMIC DNA]</scope>
    <source>
        <strain evidence="15">DSM 23920</strain>
    </source>
</reference>
<dbReference type="HAMAP" id="MF_00041">
    <property type="entry name" value="Cys_tRNA_synth"/>
    <property type="match status" value="1"/>
</dbReference>
<evidence type="ECO:0000313" key="15">
    <source>
        <dbReference type="Proteomes" id="UP000199656"/>
    </source>
</evidence>
<comment type="subunit">
    <text evidence="3 12">Monomer.</text>
</comment>
<dbReference type="Gene3D" id="1.20.120.1910">
    <property type="entry name" value="Cysteine-tRNA ligase, C-terminal anti-codon recognition domain"/>
    <property type="match status" value="1"/>
</dbReference>
<dbReference type="NCBIfam" id="TIGR00435">
    <property type="entry name" value="cysS"/>
    <property type="match status" value="1"/>
</dbReference>
<dbReference type="InterPro" id="IPR014729">
    <property type="entry name" value="Rossmann-like_a/b/a_fold"/>
</dbReference>
<dbReference type="SUPFAM" id="SSF47323">
    <property type="entry name" value="Anticodon-binding domain of a subclass of class I aminoacyl-tRNA synthetases"/>
    <property type="match status" value="1"/>
</dbReference>
<proteinExistence type="inferred from homology"/>
<dbReference type="Pfam" id="PF09190">
    <property type="entry name" value="DALR_2"/>
    <property type="match status" value="1"/>
</dbReference>
<dbReference type="EMBL" id="FNRL01000041">
    <property type="protein sequence ID" value="SEB09148.1"/>
    <property type="molecule type" value="Genomic_DNA"/>
</dbReference>
<dbReference type="GO" id="GO:0005524">
    <property type="term" value="F:ATP binding"/>
    <property type="evidence" value="ECO:0007669"/>
    <property type="project" value="UniProtKB-UniRule"/>
</dbReference>
<evidence type="ECO:0000256" key="11">
    <source>
        <dbReference type="ARBA" id="ARBA00023146"/>
    </source>
</evidence>
<gene>
    <name evidence="12" type="primary">cysS</name>
    <name evidence="14" type="ORF">SAMN05660909_05366</name>
</gene>
<evidence type="ECO:0000259" key="13">
    <source>
        <dbReference type="SMART" id="SM00840"/>
    </source>
</evidence>
<dbReference type="CDD" id="cd00672">
    <property type="entry name" value="CysRS_core"/>
    <property type="match status" value="1"/>
</dbReference>
<keyword evidence="5 12" id="KW-0436">Ligase</keyword>
<dbReference type="GO" id="GO:0004817">
    <property type="term" value="F:cysteine-tRNA ligase activity"/>
    <property type="evidence" value="ECO:0007669"/>
    <property type="project" value="UniProtKB-UniRule"/>
</dbReference>
<evidence type="ECO:0000256" key="7">
    <source>
        <dbReference type="ARBA" id="ARBA00022741"/>
    </source>
</evidence>
<dbReference type="SUPFAM" id="SSF52374">
    <property type="entry name" value="Nucleotidylyl transferase"/>
    <property type="match status" value="1"/>
</dbReference>
<dbReference type="GO" id="GO:0006423">
    <property type="term" value="P:cysteinyl-tRNA aminoacylation"/>
    <property type="evidence" value="ECO:0007669"/>
    <property type="project" value="UniProtKB-UniRule"/>
</dbReference>
<dbReference type="PANTHER" id="PTHR10890">
    <property type="entry name" value="CYSTEINYL-TRNA SYNTHETASE"/>
    <property type="match status" value="1"/>
</dbReference>
<dbReference type="AlphaFoldDB" id="A0A1H4GJV8"/>
<sequence length="538" mass="61691">MLNDVVLGELSYPENNIYLCNHQIKTDAGTKQLMASSEQDMSELKIYNSLHRQKEVFTSLHPGHVGMYVCGPTVSGESHLGHARPYITFDVVFRYLKHLGYKVRYVRNITDAGHFEEEGREAVDKISKFAKIEKLEPMELVQKYTNLYHWAMHQFNCLEPSIEPTATGHIIEQIEMIKTIIEKGFAYEVNGSVYFDVKKYAANYDYGILSGRVLEDMLETTRELEGQDEKRNKADFALWKKAPPEHIMRWPSPWGEGFPGWHIECSAMSAKYLGSQFDIHGGGMDLQFPHHESEIAQSEVAHGDMMAKYWMHNNMITINGRKMGKAYGNTITLTEMFSGTSSQLDKPYSPMTIRFFVLQTHYRSTLDFSNEALQAAEKGLQRLWSAYETLQNLTYTGGTGAINEELDKQVRTWSLECEEFINDDFNTAKVLANLFELTPVINSLKGGQIKMHEISEDTFNLLKQTWNTYLVDILGIRMESYNQDDNKLDGVLQMLIEMRKEAKSRKDYATSDKIRNELLSIGIQLKDEKDGTVSYSLQ</sequence>
<dbReference type="InterPro" id="IPR015273">
    <property type="entry name" value="Cys-tRNA-synt_Ia_DALR"/>
</dbReference>
<dbReference type="GO" id="GO:0008270">
    <property type="term" value="F:zinc ion binding"/>
    <property type="evidence" value="ECO:0007669"/>
    <property type="project" value="UniProtKB-UniRule"/>
</dbReference>
<comment type="similarity">
    <text evidence="2 12">Belongs to the class-I aminoacyl-tRNA synthetase family.</text>
</comment>
<evidence type="ECO:0000256" key="12">
    <source>
        <dbReference type="HAMAP-Rule" id="MF_00041"/>
    </source>
</evidence>
<evidence type="ECO:0000256" key="10">
    <source>
        <dbReference type="ARBA" id="ARBA00022917"/>
    </source>
</evidence>
<dbReference type="SMART" id="SM00840">
    <property type="entry name" value="DALR_2"/>
    <property type="match status" value="1"/>
</dbReference>
<feature type="binding site" evidence="12">
    <location>
        <position position="70"/>
    </location>
    <ligand>
        <name>Zn(2+)</name>
        <dbReference type="ChEBI" id="CHEBI:29105"/>
    </ligand>
</feature>
<dbReference type="EC" id="6.1.1.16" evidence="12"/>
<evidence type="ECO:0000256" key="8">
    <source>
        <dbReference type="ARBA" id="ARBA00022833"/>
    </source>
</evidence>
<feature type="domain" description="Cysteinyl-tRNA synthetase class Ia DALR" evidence="13">
    <location>
        <begin position="416"/>
        <end position="488"/>
    </location>
</feature>
<dbReference type="GO" id="GO:0005829">
    <property type="term" value="C:cytosol"/>
    <property type="evidence" value="ECO:0007669"/>
    <property type="project" value="TreeGrafter"/>
</dbReference>
<keyword evidence="10 12" id="KW-0648">Protein biosynthesis</keyword>
<evidence type="ECO:0000256" key="6">
    <source>
        <dbReference type="ARBA" id="ARBA00022723"/>
    </source>
</evidence>
<evidence type="ECO:0000256" key="1">
    <source>
        <dbReference type="ARBA" id="ARBA00004496"/>
    </source>
</evidence>
<dbReference type="InterPro" id="IPR032678">
    <property type="entry name" value="tRNA-synt_1_cat_dom"/>
</dbReference>
<keyword evidence="11 12" id="KW-0030">Aminoacyl-tRNA synthetase</keyword>